<keyword evidence="4 8" id="KW-0812">Transmembrane</keyword>
<dbReference type="Pfam" id="PF21082">
    <property type="entry name" value="MS_channel_3rd"/>
    <property type="match status" value="1"/>
</dbReference>
<evidence type="ECO:0000256" key="6">
    <source>
        <dbReference type="ARBA" id="ARBA00023136"/>
    </source>
</evidence>
<sequence>MSPLPLSLSAPGDVAIIGSVADIVDVSWLLAIFAVIAAWFGSRLLSERLRPRLEERVLRPSTANAVLLGARIAVVAYAFVPIAGLLGFRPQNVFLSFTVISLVLGAVLAPVGRSYISGLFILVHRPYEVGDMIELVDREERGYVDDITLGYTRVYTLENSFLVIPNETMRERDVRNLSAEDERSRLSLEVCVTYEGDLDRACELLERAARDVDGVIGGGPPIRVGRSKFPAGPKAFVREFADHGILIDCKCWIEAPYLPLKVRSAIHRRAWDAFEDEDVEIAYPHTHHVFDETSGRIGVDVDSPAREPSLERGSGVDRGADAGREADADSDTDTSQPRERSPESGWSLERPEERPADRGRSERFGRPEERPTD</sequence>
<dbReference type="GO" id="GO:0008381">
    <property type="term" value="F:mechanosensitive monoatomic ion channel activity"/>
    <property type="evidence" value="ECO:0007669"/>
    <property type="project" value="InterPro"/>
</dbReference>
<evidence type="ECO:0000256" key="3">
    <source>
        <dbReference type="ARBA" id="ARBA00022475"/>
    </source>
</evidence>
<dbReference type="Gene3D" id="2.30.30.60">
    <property type="match status" value="1"/>
</dbReference>
<gene>
    <name evidence="11" type="ORF">SAMN04515672_0755</name>
</gene>
<name>A0A1G8U6B0_9EURY</name>
<evidence type="ECO:0000256" key="8">
    <source>
        <dbReference type="SAM" id="Phobius"/>
    </source>
</evidence>
<evidence type="ECO:0000313" key="11">
    <source>
        <dbReference type="EMBL" id="SDJ49263.1"/>
    </source>
</evidence>
<feature type="transmembrane region" description="Helical" evidence="8">
    <location>
        <begin position="94"/>
        <end position="116"/>
    </location>
</feature>
<feature type="domain" description="Mechanosensitive ion channel MscS C-terminal" evidence="10">
    <location>
        <begin position="188"/>
        <end position="281"/>
    </location>
</feature>
<feature type="transmembrane region" description="Helical" evidence="8">
    <location>
        <begin position="26"/>
        <end position="45"/>
    </location>
</feature>
<dbReference type="InterPro" id="IPR011066">
    <property type="entry name" value="MscS_channel_C_sf"/>
</dbReference>
<dbReference type="Gene3D" id="3.30.70.100">
    <property type="match status" value="1"/>
</dbReference>
<dbReference type="RefSeq" id="WP_090303245.1">
    <property type="nucleotide sequence ID" value="NZ_FNFE01000001.1"/>
</dbReference>
<organism evidence="11 12">
    <name type="scientific">Natronorubrum texcoconense</name>
    <dbReference type="NCBI Taxonomy" id="1095776"/>
    <lineage>
        <taxon>Archaea</taxon>
        <taxon>Methanobacteriati</taxon>
        <taxon>Methanobacteriota</taxon>
        <taxon>Stenosarchaea group</taxon>
        <taxon>Halobacteria</taxon>
        <taxon>Halobacteriales</taxon>
        <taxon>Natrialbaceae</taxon>
        <taxon>Natronorubrum</taxon>
    </lineage>
</organism>
<dbReference type="InterPro" id="IPR023408">
    <property type="entry name" value="MscS_beta-dom_sf"/>
</dbReference>
<evidence type="ECO:0000259" key="10">
    <source>
        <dbReference type="Pfam" id="PF21082"/>
    </source>
</evidence>
<dbReference type="Proteomes" id="UP000198882">
    <property type="component" value="Unassembled WGS sequence"/>
</dbReference>
<evidence type="ECO:0000256" key="2">
    <source>
        <dbReference type="ARBA" id="ARBA00008017"/>
    </source>
</evidence>
<comment type="similarity">
    <text evidence="2">Belongs to the MscS (TC 1.A.23) family.</text>
</comment>
<keyword evidence="12" id="KW-1185">Reference proteome</keyword>
<dbReference type="Gene3D" id="1.10.287.1260">
    <property type="match status" value="1"/>
</dbReference>
<evidence type="ECO:0000256" key="1">
    <source>
        <dbReference type="ARBA" id="ARBA00004651"/>
    </source>
</evidence>
<keyword evidence="3" id="KW-1003">Cell membrane</keyword>
<dbReference type="InterPro" id="IPR045275">
    <property type="entry name" value="MscS_archaea/bacteria_type"/>
</dbReference>
<dbReference type="PANTHER" id="PTHR30221:SF20">
    <property type="entry name" value="SMALL-CONDUCTANCE MECHANOSENSITIVE CHANNEL"/>
    <property type="match status" value="1"/>
</dbReference>
<feature type="transmembrane region" description="Helical" evidence="8">
    <location>
        <begin position="66"/>
        <end position="88"/>
    </location>
</feature>
<evidence type="ECO:0000313" key="12">
    <source>
        <dbReference type="Proteomes" id="UP000198882"/>
    </source>
</evidence>
<feature type="compositionally biased region" description="Basic and acidic residues" evidence="7">
    <location>
        <begin position="349"/>
        <end position="373"/>
    </location>
</feature>
<dbReference type="SUPFAM" id="SSF50182">
    <property type="entry name" value="Sm-like ribonucleoproteins"/>
    <property type="match status" value="1"/>
</dbReference>
<protein>
    <submittedName>
        <fullName evidence="11">Mechanosensitive ion channel</fullName>
    </submittedName>
</protein>
<feature type="region of interest" description="Disordered" evidence="7">
    <location>
        <begin position="294"/>
        <end position="373"/>
    </location>
</feature>
<dbReference type="InterPro" id="IPR010920">
    <property type="entry name" value="LSM_dom_sf"/>
</dbReference>
<feature type="domain" description="Mechanosensitive ion channel MscS" evidence="9">
    <location>
        <begin position="114"/>
        <end position="178"/>
    </location>
</feature>
<reference evidence="12" key="1">
    <citation type="submission" date="2016-10" db="EMBL/GenBank/DDBJ databases">
        <authorList>
            <person name="Varghese N."/>
            <person name="Submissions S."/>
        </authorList>
    </citation>
    <scope>NUCLEOTIDE SEQUENCE [LARGE SCALE GENOMIC DNA]</scope>
    <source>
        <strain evidence="12">B4,CECT 8067,JCM 17497</strain>
    </source>
</reference>
<proteinExistence type="inferred from homology"/>
<accession>A0A1G8U6B0</accession>
<evidence type="ECO:0000256" key="5">
    <source>
        <dbReference type="ARBA" id="ARBA00022989"/>
    </source>
</evidence>
<dbReference type="PANTHER" id="PTHR30221">
    <property type="entry name" value="SMALL-CONDUCTANCE MECHANOSENSITIVE CHANNEL"/>
    <property type="match status" value="1"/>
</dbReference>
<keyword evidence="5 8" id="KW-1133">Transmembrane helix</keyword>
<dbReference type="OrthoDB" id="11475at2157"/>
<evidence type="ECO:0000256" key="4">
    <source>
        <dbReference type="ARBA" id="ARBA00022692"/>
    </source>
</evidence>
<keyword evidence="6 8" id="KW-0472">Membrane</keyword>
<dbReference type="InterPro" id="IPR049278">
    <property type="entry name" value="MS_channel_C"/>
</dbReference>
<dbReference type="EMBL" id="FNFE01000001">
    <property type="protein sequence ID" value="SDJ49263.1"/>
    <property type="molecule type" value="Genomic_DNA"/>
</dbReference>
<feature type="compositionally biased region" description="Basic and acidic residues" evidence="7">
    <location>
        <begin position="303"/>
        <end position="327"/>
    </location>
</feature>
<comment type="subcellular location">
    <subcellularLocation>
        <location evidence="1">Cell membrane</location>
        <topology evidence="1">Multi-pass membrane protein</topology>
    </subcellularLocation>
</comment>
<dbReference type="Pfam" id="PF00924">
    <property type="entry name" value="MS_channel_2nd"/>
    <property type="match status" value="1"/>
</dbReference>
<dbReference type="SUPFAM" id="SSF82689">
    <property type="entry name" value="Mechanosensitive channel protein MscS (YggB), C-terminal domain"/>
    <property type="match status" value="1"/>
</dbReference>
<dbReference type="GO" id="GO:0005886">
    <property type="term" value="C:plasma membrane"/>
    <property type="evidence" value="ECO:0007669"/>
    <property type="project" value="UniProtKB-SubCell"/>
</dbReference>
<evidence type="ECO:0000256" key="7">
    <source>
        <dbReference type="SAM" id="MobiDB-lite"/>
    </source>
</evidence>
<dbReference type="InterPro" id="IPR006685">
    <property type="entry name" value="MscS_channel_2nd"/>
</dbReference>
<dbReference type="STRING" id="1095776.SAMN04515672_0755"/>
<dbReference type="AlphaFoldDB" id="A0A1G8U6B0"/>
<evidence type="ECO:0000259" key="9">
    <source>
        <dbReference type="Pfam" id="PF00924"/>
    </source>
</evidence>